<feature type="domain" description="HTH tetR-type" evidence="3">
    <location>
        <begin position="15"/>
        <end position="75"/>
    </location>
</feature>
<dbReference type="RefSeq" id="WP_059382014.1">
    <property type="nucleotide sequence ID" value="NZ_CP032221.1"/>
</dbReference>
<reference evidence="4 5" key="1">
    <citation type="journal article" date="2021" name="Front. Microbiol.">
        <title>Bacterial Transformation of Aromatic Monomers in Softwood Black Liquor.</title>
        <authorList>
            <person name="Navas L.E."/>
            <person name="Dexter G."/>
            <person name="Liu J."/>
            <person name="Levy-Booth D."/>
            <person name="Cho M."/>
            <person name="Jang S.K."/>
            <person name="Mansfield S.D."/>
            <person name="Renneckar S."/>
            <person name="Mohn W.W."/>
            <person name="Eltis L.D."/>
        </authorList>
    </citation>
    <scope>NUCLEOTIDE SEQUENCE [LARGE SCALE GENOMIC DNA]</scope>
    <source>
        <strain evidence="4 5">GD02</strain>
    </source>
</reference>
<dbReference type="SUPFAM" id="SSF48498">
    <property type="entry name" value="Tetracyclin repressor-like, C-terminal domain"/>
    <property type="match status" value="1"/>
</dbReference>
<evidence type="ECO:0000256" key="1">
    <source>
        <dbReference type="ARBA" id="ARBA00023125"/>
    </source>
</evidence>
<evidence type="ECO:0000259" key="3">
    <source>
        <dbReference type="PROSITE" id="PS50977"/>
    </source>
</evidence>
<dbReference type="SUPFAM" id="SSF46689">
    <property type="entry name" value="Homeodomain-like"/>
    <property type="match status" value="1"/>
</dbReference>
<sequence>MTDERPRPATDKRTADKRTAALDAAIHLVGTEGLRALTHRRVDAIAGVPAGSTSNYFRTRQALVEGVLDRLLEQDRVQLAAIGSAMPGDACELEDLMHGYVMFVTGDDLVRTRARFAMFVEAMATPDLRAGVETRRSELRGWIGTVLAGLGVDDSATAARVLIDYLDGLILHRCTSHDDGPDPRDGVARMVRMLLPTAG</sequence>
<dbReference type="Pfam" id="PF17940">
    <property type="entry name" value="TetR_C_31"/>
    <property type="match status" value="1"/>
</dbReference>
<dbReference type="InterPro" id="IPR001647">
    <property type="entry name" value="HTH_TetR"/>
</dbReference>
<organism evidence="4 5">
    <name type="scientific">Rhodococcus rhodochrous</name>
    <dbReference type="NCBI Taxonomy" id="1829"/>
    <lineage>
        <taxon>Bacteria</taxon>
        <taxon>Bacillati</taxon>
        <taxon>Actinomycetota</taxon>
        <taxon>Actinomycetes</taxon>
        <taxon>Mycobacteriales</taxon>
        <taxon>Nocardiaceae</taxon>
        <taxon>Rhodococcus</taxon>
    </lineage>
</organism>
<name>A0AA46WVJ5_RHORH</name>
<dbReference type="InterPro" id="IPR041583">
    <property type="entry name" value="TetR_C_31"/>
</dbReference>
<evidence type="ECO:0000313" key="5">
    <source>
        <dbReference type="Proteomes" id="UP001162740"/>
    </source>
</evidence>
<evidence type="ECO:0000313" key="4">
    <source>
        <dbReference type="EMBL" id="UZF45206.1"/>
    </source>
</evidence>
<dbReference type="InterPro" id="IPR036271">
    <property type="entry name" value="Tet_transcr_reg_TetR-rel_C_sf"/>
</dbReference>
<proteinExistence type="predicted"/>
<dbReference type="InterPro" id="IPR009057">
    <property type="entry name" value="Homeodomain-like_sf"/>
</dbReference>
<dbReference type="PROSITE" id="PS50977">
    <property type="entry name" value="HTH_TETR_2"/>
    <property type="match status" value="1"/>
</dbReference>
<dbReference type="AlphaFoldDB" id="A0AA46WVJ5"/>
<dbReference type="Proteomes" id="UP001162740">
    <property type="component" value="Chromosome"/>
</dbReference>
<accession>A0AA46WVJ5</accession>
<evidence type="ECO:0000256" key="2">
    <source>
        <dbReference type="PROSITE-ProRule" id="PRU00335"/>
    </source>
</evidence>
<dbReference type="EMBL" id="CP083974">
    <property type="protein sequence ID" value="UZF45206.1"/>
    <property type="molecule type" value="Genomic_DNA"/>
</dbReference>
<dbReference type="Gene3D" id="1.10.357.10">
    <property type="entry name" value="Tetracycline Repressor, domain 2"/>
    <property type="match status" value="1"/>
</dbReference>
<protein>
    <submittedName>
        <fullName evidence="4">TetR family transcriptional regulator</fullName>
    </submittedName>
</protein>
<gene>
    <name evidence="4" type="ORF">KUM34_000330</name>
</gene>
<keyword evidence="1 2" id="KW-0238">DNA-binding</keyword>
<feature type="DNA-binding region" description="H-T-H motif" evidence="2">
    <location>
        <begin position="38"/>
        <end position="57"/>
    </location>
</feature>
<dbReference type="GO" id="GO:0003677">
    <property type="term" value="F:DNA binding"/>
    <property type="evidence" value="ECO:0007669"/>
    <property type="project" value="UniProtKB-UniRule"/>
</dbReference>